<protein>
    <recommendedName>
        <fullName evidence="1">DUF5614 domain-containing protein</fullName>
    </recommendedName>
</protein>
<dbReference type="Pfam" id="PF18474">
    <property type="entry name" value="DUF5614"/>
    <property type="match status" value="1"/>
</dbReference>
<evidence type="ECO:0000313" key="2">
    <source>
        <dbReference type="EMBL" id="CAH3118347.1"/>
    </source>
</evidence>
<dbReference type="Proteomes" id="UP001159405">
    <property type="component" value="Unassembled WGS sequence"/>
</dbReference>
<comment type="caution">
    <text evidence="2">The sequence shown here is derived from an EMBL/GenBank/DDBJ whole genome shotgun (WGS) entry which is preliminary data.</text>
</comment>
<evidence type="ECO:0000259" key="1">
    <source>
        <dbReference type="Pfam" id="PF18474"/>
    </source>
</evidence>
<evidence type="ECO:0000313" key="3">
    <source>
        <dbReference type="Proteomes" id="UP001159405"/>
    </source>
</evidence>
<proteinExistence type="predicted"/>
<dbReference type="InterPro" id="IPR041076">
    <property type="entry name" value="DUF5614"/>
</dbReference>
<keyword evidence="3" id="KW-1185">Reference proteome</keyword>
<sequence length="165" mass="18819">MVFERIEKAEKLFERSQNLQKSRKGLSKLKRKILAQVKFLKSLNIDTTPLKDSHMKSKNLLVFFEAVLATAGQEKDLRAVFKPFWDITRELSYEVDVVADNGHYWIKVTARNASALHSTWQGHGDFGDKDIHVVHQANVLCVVCVQKNLLLKPEVSSKGNVFLLV</sequence>
<accession>A0ABN8NQE5</accession>
<dbReference type="PANTHER" id="PTHR13379:SF0">
    <property type="entry name" value="UPF0415 PROTEIN C7ORF25"/>
    <property type="match status" value="1"/>
</dbReference>
<reference evidence="2 3" key="1">
    <citation type="submission" date="2022-05" db="EMBL/GenBank/DDBJ databases">
        <authorList>
            <consortium name="Genoscope - CEA"/>
            <person name="William W."/>
        </authorList>
    </citation>
    <scope>NUCLEOTIDE SEQUENCE [LARGE SCALE GENOMIC DNA]</scope>
</reference>
<dbReference type="EMBL" id="CALNXK010000032">
    <property type="protein sequence ID" value="CAH3118347.1"/>
    <property type="molecule type" value="Genomic_DNA"/>
</dbReference>
<gene>
    <name evidence="2" type="ORF">PLOB_00026735</name>
</gene>
<dbReference type="PANTHER" id="PTHR13379">
    <property type="entry name" value="UNCHARACTERIZED DUF1308"/>
    <property type="match status" value="1"/>
</dbReference>
<organism evidence="2 3">
    <name type="scientific">Porites lobata</name>
    <dbReference type="NCBI Taxonomy" id="104759"/>
    <lineage>
        <taxon>Eukaryota</taxon>
        <taxon>Metazoa</taxon>
        <taxon>Cnidaria</taxon>
        <taxon>Anthozoa</taxon>
        <taxon>Hexacorallia</taxon>
        <taxon>Scleractinia</taxon>
        <taxon>Fungiina</taxon>
        <taxon>Poritidae</taxon>
        <taxon>Porites</taxon>
    </lineage>
</organism>
<feature type="domain" description="DUF5614" evidence="1">
    <location>
        <begin position="2"/>
        <end position="146"/>
    </location>
</feature>
<name>A0ABN8NQE5_9CNID</name>